<sequence>MTAKKTTFCQDFKFPASTLSQHPSNLLILQRSISMAGLQYNFFPTDFFYPPRPVKVDTITSTTTTTTTQKTIALPLQIQKREDTITDDLNRKHHPASLVLRHSKHGNKCNTPMNKSSTA</sequence>
<reference evidence="1 2" key="1">
    <citation type="journal article" date="2023" name="Int. J. Mol. Sci.">
        <title>De Novo Assembly and Annotation of 11 Diverse Shrub Willow (Salix) Genomes Reveals Novel Gene Organization in Sex-Linked Regions.</title>
        <authorList>
            <person name="Hyden B."/>
            <person name="Feng K."/>
            <person name="Yates T.B."/>
            <person name="Jawdy S."/>
            <person name="Cereghino C."/>
            <person name="Smart L.B."/>
            <person name="Muchero W."/>
        </authorList>
    </citation>
    <scope>NUCLEOTIDE SEQUENCE [LARGE SCALE GENOMIC DNA]</scope>
    <source>
        <tissue evidence="1">Shoot tip</tissue>
    </source>
</reference>
<organism evidence="1 2">
    <name type="scientific">Salix udensis</name>
    <dbReference type="NCBI Taxonomy" id="889485"/>
    <lineage>
        <taxon>Eukaryota</taxon>
        <taxon>Viridiplantae</taxon>
        <taxon>Streptophyta</taxon>
        <taxon>Embryophyta</taxon>
        <taxon>Tracheophyta</taxon>
        <taxon>Spermatophyta</taxon>
        <taxon>Magnoliopsida</taxon>
        <taxon>eudicotyledons</taxon>
        <taxon>Gunneridae</taxon>
        <taxon>Pentapetalae</taxon>
        <taxon>rosids</taxon>
        <taxon>fabids</taxon>
        <taxon>Malpighiales</taxon>
        <taxon>Salicaceae</taxon>
        <taxon>Saliceae</taxon>
        <taxon>Salix</taxon>
    </lineage>
</organism>
<name>A0AAD6KP88_9ROSI</name>
<evidence type="ECO:0000313" key="1">
    <source>
        <dbReference type="EMBL" id="KAJ6425947.1"/>
    </source>
</evidence>
<dbReference type="PANTHER" id="PTHR38223:SF4">
    <property type="match status" value="1"/>
</dbReference>
<gene>
    <name evidence="1" type="ORF">OIU84_026510</name>
</gene>
<protein>
    <submittedName>
        <fullName evidence="1">Uncharacterized protein</fullName>
    </submittedName>
</protein>
<dbReference type="PANTHER" id="PTHR38223">
    <property type="match status" value="1"/>
</dbReference>
<dbReference type="Proteomes" id="UP001162972">
    <property type="component" value="Chromosome 16"/>
</dbReference>
<dbReference type="EMBL" id="JAPFFJ010000006">
    <property type="protein sequence ID" value="KAJ6425947.1"/>
    <property type="molecule type" value="Genomic_DNA"/>
</dbReference>
<proteinExistence type="predicted"/>
<accession>A0AAD6KP88</accession>
<comment type="caution">
    <text evidence="1">The sequence shown here is derived from an EMBL/GenBank/DDBJ whole genome shotgun (WGS) entry which is preliminary data.</text>
</comment>
<dbReference type="AlphaFoldDB" id="A0AAD6KP88"/>
<evidence type="ECO:0000313" key="2">
    <source>
        <dbReference type="Proteomes" id="UP001162972"/>
    </source>
</evidence>
<keyword evidence="2" id="KW-1185">Reference proteome</keyword>